<gene>
    <name evidence="2" type="ORF">A2907_00375</name>
</gene>
<keyword evidence="1" id="KW-1133">Transmembrane helix</keyword>
<comment type="caution">
    <text evidence="2">The sequence shown here is derived from an EMBL/GenBank/DDBJ whole genome shotgun (WGS) entry which is preliminary data.</text>
</comment>
<dbReference type="EMBL" id="MEYQ01000035">
    <property type="protein sequence ID" value="OGD38706.1"/>
    <property type="molecule type" value="Genomic_DNA"/>
</dbReference>
<name>A0A1F5C762_9BACT</name>
<accession>A0A1F5C762</accession>
<organism evidence="2 3">
    <name type="scientific">Candidatus Azambacteria bacterium RIFCSPLOWO2_01_FULL_37_9</name>
    <dbReference type="NCBI Taxonomy" id="1797297"/>
    <lineage>
        <taxon>Bacteria</taxon>
        <taxon>Candidatus Azamiibacteriota</taxon>
    </lineage>
</organism>
<protein>
    <submittedName>
        <fullName evidence="2">Uncharacterized protein</fullName>
    </submittedName>
</protein>
<keyword evidence="1" id="KW-0472">Membrane</keyword>
<proteinExistence type="predicted"/>
<feature type="transmembrane region" description="Helical" evidence="1">
    <location>
        <begin position="57"/>
        <end position="75"/>
    </location>
</feature>
<evidence type="ECO:0000313" key="3">
    <source>
        <dbReference type="Proteomes" id="UP000177947"/>
    </source>
</evidence>
<feature type="transmembrane region" description="Helical" evidence="1">
    <location>
        <begin position="81"/>
        <end position="106"/>
    </location>
</feature>
<keyword evidence="1" id="KW-0812">Transmembrane</keyword>
<reference evidence="2 3" key="1">
    <citation type="journal article" date="2016" name="Nat. Commun.">
        <title>Thousands of microbial genomes shed light on interconnected biogeochemical processes in an aquifer system.</title>
        <authorList>
            <person name="Anantharaman K."/>
            <person name="Brown C.T."/>
            <person name="Hug L.A."/>
            <person name="Sharon I."/>
            <person name="Castelle C.J."/>
            <person name="Probst A.J."/>
            <person name="Thomas B.C."/>
            <person name="Singh A."/>
            <person name="Wilkins M.J."/>
            <person name="Karaoz U."/>
            <person name="Brodie E.L."/>
            <person name="Williams K.H."/>
            <person name="Hubbard S.S."/>
            <person name="Banfield J.F."/>
        </authorList>
    </citation>
    <scope>NUCLEOTIDE SEQUENCE [LARGE SCALE GENOMIC DNA]</scope>
</reference>
<dbReference type="Proteomes" id="UP000177947">
    <property type="component" value="Unassembled WGS sequence"/>
</dbReference>
<evidence type="ECO:0000256" key="1">
    <source>
        <dbReference type="SAM" id="Phobius"/>
    </source>
</evidence>
<dbReference type="AlphaFoldDB" id="A0A1F5C762"/>
<feature type="transmembrane region" description="Helical" evidence="1">
    <location>
        <begin position="30"/>
        <end position="50"/>
    </location>
</feature>
<sequence>MNKLIQYSLLAILFLMPAAATLLHGKLHPQISWLMWVTLFDAVIVTILMARKQTIEYGFYLNTLLAVAGLYHFFMKTDAGIAVAIMTGLTDVMFVAVDFLAGLALYKLLTEETSIQTTI</sequence>
<evidence type="ECO:0000313" key="2">
    <source>
        <dbReference type="EMBL" id="OGD38706.1"/>
    </source>
</evidence>